<dbReference type="Proteomes" id="UP000315343">
    <property type="component" value="Unassembled WGS sequence"/>
</dbReference>
<keyword evidence="5" id="KW-1185">Reference proteome</keyword>
<dbReference type="GO" id="GO:0046872">
    <property type="term" value="F:metal ion binding"/>
    <property type="evidence" value="ECO:0007669"/>
    <property type="project" value="UniProtKB-KW"/>
</dbReference>
<feature type="binding site" evidence="2">
    <location>
        <position position="102"/>
    </location>
    <ligand>
        <name>Mn(2+)</name>
        <dbReference type="ChEBI" id="CHEBI:29035"/>
        <label>2</label>
    </ligand>
</feature>
<dbReference type="NCBIfam" id="TIGR01891">
    <property type="entry name" value="amidohydrolases"/>
    <property type="match status" value="1"/>
</dbReference>
<name>A0A562JL28_9FIRM</name>
<evidence type="ECO:0000256" key="1">
    <source>
        <dbReference type="ARBA" id="ARBA00022801"/>
    </source>
</evidence>
<accession>A0A562JL28</accession>
<feature type="binding site" evidence="2">
    <location>
        <position position="136"/>
    </location>
    <ligand>
        <name>Mn(2+)</name>
        <dbReference type="ChEBI" id="CHEBI:29035"/>
        <label>2</label>
    </ligand>
</feature>
<dbReference type="SUPFAM" id="SSF55031">
    <property type="entry name" value="Bacterial exopeptidase dimerisation domain"/>
    <property type="match status" value="1"/>
</dbReference>
<keyword evidence="2" id="KW-0479">Metal-binding</keyword>
<dbReference type="Pfam" id="PF07687">
    <property type="entry name" value="M20_dimer"/>
    <property type="match status" value="1"/>
</dbReference>
<evidence type="ECO:0000313" key="4">
    <source>
        <dbReference type="EMBL" id="TWH83585.1"/>
    </source>
</evidence>
<dbReference type="InterPro" id="IPR002933">
    <property type="entry name" value="Peptidase_M20"/>
</dbReference>
<reference evidence="4 5" key="1">
    <citation type="submission" date="2019-07" db="EMBL/GenBank/DDBJ databases">
        <title>Genomic Encyclopedia of Type Strains, Phase I: the one thousand microbial genomes (KMG-I) project.</title>
        <authorList>
            <person name="Kyrpides N."/>
        </authorList>
    </citation>
    <scope>NUCLEOTIDE SEQUENCE [LARGE SCALE GENOMIC DNA]</scope>
    <source>
        <strain evidence="4 5">DSM 13558</strain>
    </source>
</reference>
<feature type="binding site" evidence="2">
    <location>
        <position position="100"/>
    </location>
    <ligand>
        <name>Mn(2+)</name>
        <dbReference type="ChEBI" id="CHEBI:29035"/>
        <label>2</label>
    </ligand>
</feature>
<sequence length="399" mass="43314">MTNILEEAKSLQNSIVKDRRYIHQNAELGMDLPVTTAYVIERLKSMGYEPEVITNSAVVALAGGKKEGKTILLRADMDALPIVEENGLEFKSITKNMHACGHDTHAAMLLGAAQILKNHEDEIEGTVKLMFQPAEEQLSGAKAMVEAGVLENPKVDAAIMIHIFSGMPVPAGTLIIPNPGYFTSSGDMFHIDIKGKGGHGAMPQDCVDPLNVMAHIHTALQEVIAREIAPSNTAVITIGQMHGGNASNIIPDTAFIEGSIRAFSSNDREFMKTRVVEIAKGVASTFRAEATVEYRIKCPSVYNDPELYKKVVEINNQLLGEDNTLGFEKAFPGGKMTGSEDFGYVSEKVPSVMMALGGGSPEQGFPYPQHHPKVDFSEDVFYIGSAVYANTAIEWLKMS</sequence>
<dbReference type="Gene3D" id="3.30.70.360">
    <property type="match status" value="1"/>
</dbReference>
<keyword evidence="1 4" id="KW-0378">Hydrolase</keyword>
<dbReference type="Pfam" id="PF01546">
    <property type="entry name" value="Peptidase_M20"/>
    <property type="match status" value="1"/>
</dbReference>
<dbReference type="InterPro" id="IPR036264">
    <property type="entry name" value="Bact_exopeptidase_dim_dom"/>
</dbReference>
<dbReference type="RefSeq" id="WP_145078722.1">
    <property type="nucleotide sequence ID" value="NZ_JBCFAR010000006.1"/>
</dbReference>
<keyword evidence="2" id="KW-0464">Manganese</keyword>
<dbReference type="PANTHER" id="PTHR11014">
    <property type="entry name" value="PEPTIDASE M20 FAMILY MEMBER"/>
    <property type="match status" value="1"/>
</dbReference>
<feature type="domain" description="Peptidase M20 dimerisation" evidence="3">
    <location>
        <begin position="189"/>
        <end position="281"/>
    </location>
</feature>
<dbReference type="Gene3D" id="3.40.630.10">
    <property type="entry name" value="Zn peptidases"/>
    <property type="match status" value="1"/>
</dbReference>
<feature type="binding site" evidence="2">
    <location>
        <position position="162"/>
    </location>
    <ligand>
        <name>Mn(2+)</name>
        <dbReference type="ChEBI" id="CHEBI:29035"/>
        <label>2</label>
    </ligand>
</feature>
<dbReference type="GO" id="GO:0050118">
    <property type="term" value="F:N-acetyldiaminopimelate deacetylase activity"/>
    <property type="evidence" value="ECO:0007669"/>
    <property type="project" value="UniProtKB-ARBA"/>
</dbReference>
<feature type="binding site" evidence="2">
    <location>
        <position position="370"/>
    </location>
    <ligand>
        <name>Mn(2+)</name>
        <dbReference type="ChEBI" id="CHEBI:29035"/>
        <label>2</label>
    </ligand>
</feature>
<proteinExistence type="predicted"/>
<dbReference type="FunFam" id="3.30.70.360:FF:000001">
    <property type="entry name" value="N-acetyldiaminopimelate deacetylase"/>
    <property type="match status" value="1"/>
</dbReference>
<dbReference type="EMBL" id="VLKH01000001">
    <property type="protein sequence ID" value="TWH83585.1"/>
    <property type="molecule type" value="Genomic_DNA"/>
</dbReference>
<protein>
    <submittedName>
        <fullName evidence="4">Amidohydrolase</fullName>
    </submittedName>
</protein>
<gene>
    <name evidence="4" type="ORF">LY60_00196</name>
</gene>
<evidence type="ECO:0000256" key="2">
    <source>
        <dbReference type="PIRSR" id="PIRSR005962-1"/>
    </source>
</evidence>
<dbReference type="InterPro" id="IPR011650">
    <property type="entry name" value="Peptidase_M20_dimer"/>
</dbReference>
<comment type="caution">
    <text evidence="4">The sequence shown here is derived from an EMBL/GenBank/DDBJ whole genome shotgun (WGS) entry which is preliminary data.</text>
</comment>
<comment type="cofactor">
    <cofactor evidence="2">
        <name>Mn(2+)</name>
        <dbReference type="ChEBI" id="CHEBI:29035"/>
    </cofactor>
    <text evidence="2">The Mn(2+) ion enhances activity.</text>
</comment>
<dbReference type="SUPFAM" id="SSF53187">
    <property type="entry name" value="Zn-dependent exopeptidases"/>
    <property type="match status" value="1"/>
</dbReference>
<dbReference type="PIRSF" id="PIRSF005962">
    <property type="entry name" value="Pept_M20D_amidohydro"/>
    <property type="match status" value="1"/>
</dbReference>
<organism evidence="4 5">
    <name type="scientific">Sedimentibacter saalensis</name>
    <dbReference type="NCBI Taxonomy" id="130788"/>
    <lineage>
        <taxon>Bacteria</taxon>
        <taxon>Bacillati</taxon>
        <taxon>Bacillota</taxon>
        <taxon>Tissierellia</taxon>
        <taxon>Sedimentibacter</taxon>
    </lineage>
</organism>
<dbReference type="AlphaFoldDB" id="A0A562JL28"/>
<evidence type="ECO:0000313" key="5">
    <source>
        <dbReference type="Proteomes" id="UP000315343"/>
    </source>
</evidence>
<dbReference type="OrthoDB" id="9776731at2"/>
<dbReference type="InterPro" id="IPR017439">
    <property type="entry name" value="Amidohydrolase"/>
</dbReference>
<dbReference type="PANTHER" id="PTHR11014:SF63">
    <property type="entry name" value="METALLOPEPTIDASE, PUTATIVE (AFU_ORTHOLOGUE AFUA_6G09600)-RELATED"/>
    <property type="match status" value="1"/>
</dbReference>
<evidence type="ECO:0000259" key="3">
    <source>
        <dbReference type="Pfam" id="PF07687"/>
    </source>
</evidence>
<dbReference type="GO" id="GO:0019877">
    <property type="term" value="P:diaminopimelate biosynthetic process"/>
    <property type="evidence" value="ECO:0007669"/>
    <property type="project" value="UniProtKB-ARBA"/>
</dbReference>
<dbReference type="CDD" id="cd03886">
    <property type="entry name" value="M20_Acy1"/>
    <property type="match status" value="1"/>
</dbReference>